<evidence type="ECO:0000313" key="4">
    <source>
        <dbReference type="EMBL" id="NIH66162.1"/>
    </source>
</evidence>
<dbReference type="InterPro" id="IPR006976">
    <property type="entry name" value="VanZ-like"/>
</dbReference>
<keyword evidence="6" id="KW-1185">Reference proteome</keyword>
<accession>A0A846LJH6</accession>
<feature type="transmembrane region" description="Helical" evidence="1">
    <location>
        <begin position="66"/>
        <end position="83"/>
    </location>
</feature>
<feature type="transmembrane region" description="Helical" evidence="1">
    <location>
        <begin position="14"/>
        <end position="32"/>
    </location>
</feature>
<keyword evidence="1" id="KW-0472">Membrane</keyword>
<reference evidence="3" key="1">
    <citation type="journal article" date="2014" name="Int. J. Syst. Evol. Microbiol.">
        <title>Complete genome of a new Firmicutes species belonging to the dominant human colonic microbiota ('Ruminococcus bicirculans') reveals two chromosomes and a selective capacity to utilize plant glucans.</title>
        <authorList>
            <consortium name="NISC Comparative Sequencing Program"/>
            <person name="Wegmann U."/>
            <person name="Louis P."/>
            <person name="Goesmann A."/>
            <person name="Henrissat B."/>
            <person name="Duncan S.H."/>
            <person name="Flint H.J."/>
        </authorList>
    </citation>
    <scope>NUCLEOTIDE SEQUENCE</scope>
    <source>
        <strain evidence="3">CGMCC 4.5581</strain>
    </source>
</reference>
<evidence type="ECO:0000313" key="6">
    <source>
        <dbReference type="Proteomes" id="UP000648663"/>
    </source>
</evidence>
<organism evidence="4 5">
    <name type="scientific">Modestobacter marinus</name>
    <dbReference type="NCBI Taxonomy" id="477641"/>
    <lineage>
        <taxon>Bacteria</taxon>
        <taxon>Bacillati</taxon>
        <taxon>Actinomycetota</taxon>
        <taxon>Actinomycetes</taxon>
        <taxon>Geodermatophilales</taxon>
        <taxon>Geodermatophilaceae</taxon>
        <taxon>Modestobacter</taxon>
    </lineage>
</organism>
<name>A0A846LJH6_9ACTN</name>
<evidence type="ECO:0000313" key="5">
    <source>
        <dbReference type="Proteomes" id="UP000552836"/>
    </source>
</evidence>
<evidence type="ECO:0000259" key="2">
    <source>
        <dbReference type="Pfam" id="PF04892"/>
    </source>
</evidence>
<dbReference type="PANTHER" id="PTHR28008:SF1">
    <property type="entry name" value="DOMAIN PROTEIN, PUTATIVE (AFU_ORTHOLOGUE AFUA_3G10980)-RELATED"/>
    <property type="match status" value="1"/>
</dbReference>
<dbReference type="PANTHER" id="PTHR28008">
    <property type="entry name" value="DOMAIN PROTEIN, PUTATIVE (AFU_ORTHOLOGUE AFUA_3G10980)-RELATED"/>
    <property type="match status" value="1"/>
</dbReference>
<dbReference type="Proteomes" id="UP000552836">
    <property type="component" value="Unassembled WGS sequence"/>
</dbReference>
<evidence type="ECO:0000256" key="1">
    <source>
        <dbReference type="SAM" id="Phobius"/>
    </source>
</evidence>
<dbReference type="RefSeq" id="WP_166753787.1">
    <property type="nucleotide sequence ID" value="NZ_BAABJU010000010.1"/>
</dbReference>
<feature type="domain" description="VanZ-like" evidence="2">
    <location>
        <begin position="54"/>
        <end position="137"/>
    </location>
</feature>
<protein>
    <recommendedName>
        <fullName evidence="2">VanZ-like domain-containing protein</fullName>
    </recommendedName>
</protein>
<keyword evidence="1" id="KW-1133">Transmembrane helix</keyword>
<proteinExistence type="predicted"/>
<dbReference type="EMBL" id="JAAMPA010000001">
    <property type="protein sequence ID" value="NIH66162.1"/>
    <property type="molecule type" value="Genomic_DNA"/>
</dbReference>
<evidence type="ECO:0000313" key="3">
    <source>
        <dbReference type="EMBL" id="GGL61559.1"/>
    </source>
</evidence>
<dbReference type="EMBL" id="BMMI01000003">
    <property type="protein sequence ID" value="GGL61559.1"/>
    <property type="molecule type" value="Genomic_DNA"/>
</dbReference>
<feature type="transmembrane region" description="Helical" evidence="1">
    <location>
        <begin position="116"/>
        <end position="137"/>
    </location>
</feature>
<feature type="transmembrane region" description="Helical" evidence="1">
    <location>
        <begin position="90"/>
        <end position="110"/>
    </location>
</feature>
<dbReference type="Proteomes" id="UP000648663">
    <property type="component" value="Unassembled WGS sequence"/>
</dbReference>
<reference evidence="4 5" key="3">
    <citation type="submission" date="2020-02" db="EMBL/GenBank/DDBJ databases">
        <title>Sequencing the genomes of 1000 actinobacteria strains.</title>
        <authorList>
            <person name="Klenk H.-P."/>
        </authorList>
    </citation>
    <scope>NUCLEOTIDE SEQUENCE [LARGE SCALE GENOMIC DNA]</scope>
    <source>
        <strain evidence="4 5">DSM 45201</strain>
    </source>
</reference>
<dbReference type="Pfam" id="PF04892">
    <property type="entry name" value="VanZ"/>
    <property type="match status" value="1"/>
</dbReference>
<reference evidence="3" key="4">
    <citation type="submission" date="2024-05" db="EMBL/GenBank/DDBJ databases">
        <authorList>
            <person name="Sun Q."/>
            <person name="Zhou Y."/>
        </authorList>
    </citation>
    <scope>NUCLEOTIDE SEQUENCE</scope>
    <source>
        <strain evidence="3">CGMCC 4.5581</strain>
    </source>
</reference>
<gene>
    <name evidence="4" type="ORF">FB380_000608</name>
    <name evidence="3" type="ORF">GCM10011589_17070</name>
</gene>
<sequence length="141" mass="15668">MAAERDHRPGPGRWWARGLLVGYLALGAFVTLRPDPMGRFSRPITKAVMEATDQRWAVAFPLVERGGNVLLFVPLALLLCWSLPRWPRWAVWLLCVAGSVGIELVQALFLPARYPSLVDIATNSTGAAIGVGLHWLLTRRR</sequence>
<keyword evidence="1" id="KW-0812">Transmembrane</keyword>
<dbReference type="AlphaFoldDB" id="A0A846LJH6"/>
<comment type="caution">
    <text evidence="4">The sequence shown here is derived from an EMBL/GenBank/DDBJ whole genome shotgun (WGS) entry which is preliminary data.</text>
</comment>
<reference evidence="6" key="2">
    <citation type="journal article" date="2019" name="Int. J. Syst. Evol. Microbiol.">
        <title>The Global Catalogue of Microorganisms (GCM) 10K type strain sequencing project: providing services to taxonomists for standard genome sequencing and annotation.</title>
        <authorList>
            <consortium name="The Broad Institute Genomics Platform"/>
            <consortium name="The Broad Institute Genome Sequencing Center for Infectious Disease"/>
            <person name="Wu L."/>
            <person name="Ma J."/>
        </authorList>
    </citation>
    <scope>NUCLEOTIDE SEQUENCE [LARGE SCALE GENOMIC DNA]</scope>
    <source>
        <strain evidence="6">CGMCC 4.5581</strain>
    </source>
</reference>